<dbReference type="GeneTree" id="ENSGT00940000161373"/>
<keyword evidence="8" id="KW-0675">Receptor</keyword>
<evidence type="ECO:0000313" key="17">
    <source>
        <dbReference type="RefSeq" id="XP_018525925.1"/>
    </source>
</evidence>
<organism evidence="15 16">
    <name type="scientific">Lates calcarifer</name>
    <name type="common">Barramundi</name>
    <name type="synonym">Holocentrus calcarifer</name>
    <dbReference type="NCBI Taxonomy" id="8187"/>
    <lineage>
        <taxon>Eukaryota</taxon>
        <taxon>Metazoa</taxon>
        <taxon>Chordata</taxon>
        <taxon>Craniata</taxon>
        <taxon>Vertebrata</taxon>
        <taxon>Euteleostomi</taxon>
        <taxon>Actinopterygii</taxon>
        <taxon>Neopterygii</taxon>
        <taxon>Teleostei</taxon>
        <taxon>Neoteleostei</taxon>
        <taxon>Acanthomorphata</taxon>
        <taxon>Carangaria</taxon>
        <taxon>Carangaria incertae sedis</taxon>
        <taxon>Centropomidae</taxon>
        <taxon>Lates</taxon>
    </lineage>
</organism>
<dbReference type="RefSeq" id="XP_018525925.1">
    <property type="nucleotide sequence ID" value="XM_018670409.2"/>
</dbReference>
<evidence type="ECO:0000256" key="9">
    <source>
        <dbReference type="ARBA" id="ARBA00023180"/>
    </source>
</evidence>
<dbReference type="GO" id="GO:0009897">
    <property type="term" value="C:external side of plasma membrane"/>
    <property type="evidence" value="ECO:0007669"/>
    <property type="project" value="TreeGrafter"/>
</dbReference>
<accession>A0A4W6C6Y9</accession>
<sequence length="507" mass="56340">MDWALFVILQVIFQPSLSVLFTVEAERPTYTSEFGGDVVMGCRFQPKPSNPQADLKVSWRWLGSTSPWEVYQMNNGKEHSASPEYQGRVRLLTEQLNEGWAKLQVSRLRINDSGVYQCLVQTGEGADYKAITLSVIAPYKTLTKRIVKAAEGDKVLLTCQSEGYPESPVVWQDGRLQSLKSNTTTVSTPEQLFKVTSQIHVNSSDKDNYTCHFLNGGQSATFHIPDEIPVPQVKNDALIVVLSIGLIMVVIIVAVLMYRRRKGSNTPSTRNLLVDGRGGPVSAVACSQTDKENEEERTIFNEERIEENLGAILKAHYSDVSFSTEVRHHSGSFDVEELPHRLQNNEGQAMKPQALLPEAGEILLLQGPPGSGKTTVAHILVSSWVEGPAHSLANVLDLSILRLLLYIDCSAAKGDLFQEVVTQLSLMEKTSTEDELRTLLTRSSDTLLLLDGYREGNQFFDESLKRFLCERGGCRVLVVTCPEHCPTLKETIGTRGVLKLQTQTVKY</sequence>
<evidence type="ECO:0000256" key="10">
    <source>
        <dbReference type="ARBA" id="ARBA00023319"/>
    </source>
</evidence>
<dbReference type="InterPro" id="IPR003599">
    <property type="entry name" value="Ig_sub"/>
</dbReference>
<dbReference type="GO" id="GO:0007166">
    <property type="term" value="P:cell surface receptor signaling pathway"/>
    <property type="evidence" value="ECO:0007669"/>
    <property type="project" value="TreeGrafter"/>
</dbReference>
<reference evidence="17" key="2">
    <citation type="submission" date="2025-04" db="UniProtKB">
        <authorList>
            <consortium name="RefSeq"/>
        </authorList>
    </citation>
    <scope>IDENTIFICATION</scope>
    <source>
        <tissue evidence="17">Brain</tissue>
    </source>
</reference>
<evidence type="ECO:0000313" key="16">
    <source>
        <dbReference type="Proteomes" id="UP000314980"/>
    </source>
</evidence>
<evidence type="ECO:0000256" key="11">
    <source>
        <dbReference type="SAM" id="Phobius"/>
    </source>
</evidence>
<feature type="domain" description="Ig-like" evidence="13">
    <location>
        <begin position="138"/>
        <end position="223"/>
    </location>
</feature>
<keyword evidence="7" id="KW-1015">Disulfide bond</keyword>
<keyword evidence="4 12" id="KW-0732">Signal</keyword>
<evidence type="ECO:0000256" key="7">
    <source>
        <dbReference type="ARBA" id="ARBA00023157"/>
    </source>
</evidence>
<comment type="subcellular location">
    <subcellularLocation>
        <location evidence="1">Cell membrane</location>
        <topology evidence="1">Single-pass type I membrane protein</topology>
    </subcellularLocation>
</comment>
<dbReference type="Gene3D" id="3.40.50.300">
    <property type="entry name" value="P-loop containing nucleotide triphosphate hydrolases"/>
    <property type="match status" value="1"/>
</dbReference>
<protein>
    <submittedName>
        <fullName evidence="17">Uncharacterized protein LOC108879218</fullName>
    </submittedName>
</protein>
<dbReference type="GO" id="GO:0006955">
    <property type="term" value="P:immune response"/>
    <property type="evidence" value="ECO:0007669"/>
    <property type="project" value="TreeGrafter"/>
</dbReference>
<keyword evidence="5 11" id="KW-1133">Transmembrane helix</keyword>
<reference evidence="16" key="1">
    <citation type="submission" date="2015-09" db="EMBL/GenBank/DDBJ databases">
        <authorList>
            <person name="Sai Rama Sridatta P."/>
        </authorList>
    </citation>
    <scope>NUCLEOTIDE SEQUENCE [LARGE SCALE GENOMIC DNA]</scope>
</reference>
<dbReference type="Pfam" id="PF07686">
    <property type="entry name" value="V-set"/>
    <property type="match status" value="1"/>
</dbReference>
<dbReference type="InterPro" id="IPR007110">
    <property type="entry name" value="Ig-like_dom"/>
</dbReference>
<dbReference type="InterPro" id="IPR007111">
    <property type="entry name" value="NACHT_NTPase"/>
</dbReference>
<dbReference type="GeneID" id="108879218"/>
<dbReference type="InterPro" id="IPR051713">
    <property type="entry name" value="T-cell_Activation_Regulation"/>
</dbReference>
<evidence type="ECO:0000256" key="5">
    <source>
        <dbReference type="ARBA" id="ARBA00022989"/>
    </source>
</evidence>
<evidence type="ECO:0000256" key="12">
    <source>
        <dbReference type="SAM" id="SignalP"/>
    </source>
</evidence>
<dbReference type="InterPro" id="IPR036179">
    <property type="entry name" value="Ig-like_dom_sf"/>
</dbReference>
<feature type="domain" description="NACHT" evidence="14">
    <location>
        <begin position="361"/>
        <end position="455"/>
    </location>
</feature>
<dbReference type="SUPFAM" id="SSF48726">
    <property type="entry name" value="Immunoglobulin"/>
    <property type="match status" value="2"/>
</dbReference>
<evidence type="ECO:0000259" key="13">
    <source>
        <dbReference type="PROSITE" id="PS50835"/>
    </source>
</evidence>
<dbReference type="InParanoid" id="A0A4W6C6Y9"/>
<evidence type="ECO:0000256" key="4">
    <source>
        <dbReference type="ARBA" id="ARBA00022729"/>
    </source>
</evidence>
<dbReference type="PANTHER" id="PTHR25466">
    <property type="entry name" value="T-LYMPHOCYTE ACTIVATION ANTIGEN"/>
    <property type="match status" value="1"/>
</dbReference>
<proteinExistence type="predicted"/>
<evidence type="ECO:0000313" key="15">
    <source>
        <dbReference type="Ensembl" id="ENSLCAP00010006795.1"/>
    </source>
</evidence>
<evidence type="ECO:0000256" key="8">
    <source>
        <dbReference type="ARBA" id="ARBA00023170"/>
    </source>
</evidence>
<dbReference type="SMART" id="SM00409">
    <property type="entry name" value="IG"/>
    <property type="match status" value="2"/>
</dbReference>
<dbReference type="PANTHER" id="PTHR25466:SF3">
    <property type="entry name" value="PROGRAMMED CELL DEATH 1 LIGAND 1"/>
    <property type="match status" value="1"/>
</dbReference>
<reference evidence="15" key="3">
    <citation type="submission" date="2025-05" db="UniProtKB">
        <authorList>
            <consortium name="Ensembl"/>
        </authorList>
    </citation>
    <scope>IDENTIFICATION</scope>
</reference>
<keyword evidence="3 11" id="KW-0812">Transmembrane</keyword>
<dbReference type="AlphaFoldDB" id="A0A4W6C6Y9"/>
<keyword evidence="6 11" id="KW-0472">Membrane</keyword>
<dbReference type="InterPro" id="IPR013106">
    <property type="entry name" value="Ig_V-set"/>
</dbReference>
<keyword evidence="2" id="KW-1003">Cell membrane</keyword>
<dbReference type="InterPro" id="IPR053896">
    <property type="entry name" value="BTN3A2-like_Ig-C"/>
</dbReference>
<dbReference type="PROSITE" id="PS50837">
    <property type="entry name" value="NACHT"/>
    <property type="match status" value="1"/>
</dbReference>
<dbReference type="KEGG" id="lcf:108879218"/>
<dbReference type="STRING" id="8187.ENSLCAP00010006795"/>
<evidence type="ECO:0000256" key="1">
    <source>
        <dbReference type="ARBA" id="ARBA00004251"/>
    </source>
</evidence>
<feature type="domain" description="Ig-like" evidence="13">
    <location>
        <begin position="15"/>
        <end position="134"/>
    </location>
</feature>
<dbReference type="Proteomes" id="UP000694890">
    <property type="component" value="Linkage group LG9"/>
</dbReference>
<dbReference type="Pfam" id="PF22705">
    <property type="entry name" value="C2-set_3"/>
    <property type="match status" value="1"/>
</dbReference>
<keyword evidence="9" id="KW-0325">Glycoprotein</keyword>
<dbReference type="Gene3D" id="2.60.40.10">
    <property type="entry name" value="Immunoglobulins"/>
    <property type="match status" value="2"/>
</dbReference>
<evidence type="ECO:0000256" key="2">
    <source>
        <dbReference type="ARBA" id="ARBA00022475"/>
    </source>
</evidence>
<dbReference type="Proteomes" id="UP000314980">
    <property type="component" value="Unassembled WGS sequence"/>
</dbReference>
<evidence type="ECO:0000256" key="3">
    <source>
        <dbReference type="ARBA" id="ARBA00022692"/>
    </source>
</evidence>
<dbReference type="SUPFAM" id="SSF52540">
    <property type="entry name" value="P-loop containing nucleoside triphosphate hydrolases"/>
    <property type="match status" value="2"/>
</dbReference>
<keyword evidence="10" id="KW-0393">Immunoglobulin domain</keyword>
<dbReference type="PROSITE" id="PS50835">
    <property type="entry name" value="IG_LIKE"/>
    <property type="match status" value="2"/>
</dbReference>
<dbReference type="Pfam" id="PF05729">
    <property type="entry name" value="NACHT"/>
    <property type="match status" value="1"/>
</dbReference>
<gene>
    <name evidence="15 17" type="primary">LOC108879218</name>
</gene>
<feature type="transmembrane region" description="Helical" evidence="11">
    <location>
        <begin position="237"/>
        <end position="258"/>
    </location>
</feature>
<dbReference type="GO" id="GO:0071222">
    <property type="term" value="P:cellular response to lipopolysaccharide"/>
    <property type="evidence" value="ECO:0007669"/>
    <property type="project" value="TreeGrafter"/>
</dbReference>
<evidence type="ECO:0000256" key="6">
    <source>
        <dbReference type="ARBA" id="ARBA00023136"/>
    </source>
</evidence>
<dbReference type="GO" id="GO:0042130">
    <property type="term" value="P:negative regulation of T cell proliferation"/>
    <property type="evidence" value="ECO:0007669"/>
    <property type="project" value="TreeGrafter"/>
</dbReference>
<keyword evidence="16" id="KW-1185">Reference proteome</keyword>
<dbReference type="Ensembl" id="ENSLCAT00010006961.1">
    <property type="protein sequence ID" value="ENSLCAP00010006795.1"/>
    <property type="gene ID" value="ENSLCAG00010003343.1"/>
</dbReference>
<dbReference type="InterPro" id="IPR013783">
    <property type="entry name" value="Ig-like_fold"/>
</dbReference>
<dbReference type="GO" id="GO:0042102">
    <property type="term" value="P:positive regulation of T cell proliferation"/>
    <property type="evidence" value="ECO:0007669"/>
    <property type="project" value="TreeGrafter"/>
</dbReference>
<feature type="chain" id="PRO_5044612566" evidence="12">
    <location>
        <begin position="19"/>
        <end position="507"/>
    </location>
</feature>
<dbReference type="GO" id="GO:0031295">
    <property type="term" value="P:T cell costimulation"/>
    <property type="evidence" value="ECO:0007669"/>
    <property type="project" value="TreeGrafter"/>
</dbReference>
<dbReference type="InterPro" id="IPR027417">
    <property type="entry name" value="P-loop_NTPase"/>
</dbReference>
<evidence type="ECO:0000259" key="14">
    <source>
        <dbReference type="PROSITE" id="PS50837"/>
    </source>
</evidence>
<feature type="signal peptide" evidence="12">
    <location>
        <begin position="1"/>
        <end position="18"/>
    </location>
</feature>
<name>A0A4W6C6Y9_LATCA</name>
<dbReference type="OrthoDB" id="8680608at2759"/>